<keyword evidence="2" id="KW-1185">Reference proteome</keyword>
<accession>A0A410W6S0</accession>
<dbReference type="Pfam" id="PF13367">
    <property type="entry name" value="PrsW-protease"/>
    <property type="match status" value="1"/>
</dbReference>
<dbReference type="PANTHER" id="PTHR36844:SF1">
    <property type="entry name" value="PROTEASE PRSW"/>
    <property type="match status" value="1"/>
</dbReference>
<protein>
    <submittedName>
        <fullName evidence="1">Uncharacterized protein</fullName>
    </submittedName>
</protein>
<dbReference type="PANTHER" id="PTHR36844">
    <property type="entry name" value="PROTEASE PRSW"/>
    <property type="match status" value="1"/>
</dbReference>
<gene>
    <name evidence="1" type="ORF">CPELA_01130</name>
</gene>
<evidence type="ECO:0000313" key="1">
    <source>
        <dbReference type="EMBL" id="QAU51527.1"/>
    </source>
</evidence>
<dbReference type="AlphaFoldDB" id="A0A410W6S0"/>
<dbReference type="GO" id="GO:0008233">
    <property type="term" value="F:peptidase activity"/>
    <property type="evidence" value="ECO:0007669"/>
    <property type="project" value="InterPro"/>
</dbReference>
<organism evidence="1 2">
    <name type="scientific">Corynebacterium pelargi</name>
    <dbReference type="NCBI Taxonomy" id="1471400"/>
    <lineage>
        <taxon>Bacteria</taxon>
        <taxon>Bacillati</taxon>
        <taxon>Actinomycetota</taxon>
        <taxon>Actinomycetes</taxon>
        <taxon>Mycobacteriales</taxon>
        <taxon>Corynebacteriaceae</taxon>
        <taxon>Corynebacterium</taxon>
    </lineage>
</organism>
<proteinExistence type="predicted"/>
<sequence length="295" mass="31714">MLNDMRIRRLALLLTIAITIAGAYAYRNAFSLLFTLSPALTLAGFAGIFLFYFLIAALLRRSRLWAGGFRYSFLAFIAGGLGTLWFASTLAPAIHSIATASGIDTIRFSLTGGYPEELGKCLLTALILIAASSVWNQPWSGLIIGGLVGLGFELFENVINATTQAMSNLNSDAEGAITAWAARLLIGPGAHVVFTALAGYGISVALFSPHMSTAKRVANALAWPLFGFLLHFAFNLQADGIFPLIKAFFIVPFGAFVCLVLFWKSLRKARTLSDDPMDSNAARTPQPMSSPNPQP</sequence>
<name>A0A410W6S0_9CORY</name>
<reference evidence="1 2" key="1">
    <citation type="submission" date="2019-01" db="EMBL/GenBank/DDBJ databases">
        <authorList>
            <person name="Ruckert C."/>
            <person name="Busche T."/>
            <person name="Kalinowski J."/>
        </authorList>
    </citation>
    <scope>NUCLEOTIDE SEQUENCE [LARGE SCALE GENOMIC DNA]</scope>
    <source>
        <strain evidence="1 2">136/3</strain>
    </source>
</reference>
<dbReference type="EMBL" id="CP035299">
    <property type="protein sequence ID" value="QAU51527.1"/>
    <property type="molecule type" value="Genomic_DNA"/>
</dbReference>
<dbReference type="Proteomes" id="UP000288929">
    <property type="component" value="Chromosome"/>
</dbReference>
<evidence type="ECO:0000313" key="2">
    <source>
        <dbReference type="Proteomes" id="UP000288929"/>
    </source>
</evidence>
<dbReference type="InterPro" id="IPR026898">
    <property type="entry name" value="PrsW"/>
</dbReference>
<dbReference type="KEGG" id="cpeg:CPELA_01130"/>